<keyword evidence="1" id="KW-1133">Transmembrane helix</keyword>
<protein>
    <submittedName>
        <fullName evidence="2">Uncharacterized protein</fullName>
    </submittedName>
</protein>
<evidence type="ECO:0000256" key="1">
    <source>
        <dbReference type="SAM" id="Phobius"/>
    </source>
</evidence>
<keyword evidence="1" id="KW-0812">Transmembrane</keyword>
<keyword evidence="1" id="KW-0472">Membrane</keyword>
<feature type="transmembrane region" description="Helical" evidence="1">
    <location>
        <begin position="39"/>
        <end position="58"/>
    </location>
</feature>
<dbReference type="AlphaFoldDB" id="A0AAD0PW19"/>
<sequence>MGALILMMLDSEAASAVVEMESASKAARNLMRTPRLARIYPGVVIFLMLQIIPVPVYPREVAKMRCGKKSNMSTRRANMTEREGGG</sequence>
<gene>
    <name evidence="2" type="ORF">PLA107_031710</name>
</gene>
<dbReference type="EMBL" id="CP031226">
    <property type="protein sequence ID" value="AXH59792.1"/>
    <property type="molecule type" value="Genomic_DNA"/>
</dbReference>
<dbReference type="Proteomes" id="UP000006426">
    <property type="component" value="Plasmid pmppla107"/>
</dbReference>
<accession>A0AAD0PW19</accession>
<proteinExistence type="predicted"/>
<reference evidence="2 3" key="1">
    <citation type="journal article" date="2011" name="PLoS Pathog.">
        <title>Dynamic evolution of pathogenicity revealed by sequencing and comparative genomics of 19 Pseudomonas syringae isolates.</title>
        <authorList>
            <person name="Baltrus D.A."/>
            <person name="Nishimura M.T."/>
            <person name="Romanchuk A."/>
            <person name="Chang J.H."/>
            <person name="Mukhtar M.S."/>
            <person name="Cherkis K."/>
            <person name="Roach J."/>
            <person name="Grant S.R."/>
            <person name="Jones C.D."/>
            <person name="Dangl J.L."/>
        </authorList>
    </citation>
    <scope>NUCLEOTIDE SEQUENCE [LARGE SCALE GENOMIC DNA]</scope>
    <source>
        <strain evidence="2 3">M301315</strain>
    </source>
</reference>
<geneLocation type="plasmid" evidence="3">
    <name>pmppla107</name>
</geneLocation>
<evidence type="ECO:0000313" key="3">
    <source>
        <dbReference type="Proteomes" id="UP000006426"/>
    </source>
</evidence>
<keyword evidence="2" id="KW-0614">Plasmid</keyword>
<evidence type="ECO:0000313" key="2">
    <source>
        <dbReference type="EMBL" id="AXH59792.1"/>
    </source>
</evidence>
<organism evidence="2 3">
    <name type="scientific">Pseudomonas amygdali pv. lachrymans str. M301315</name>
    <dbReference type="NCBI Taxonomy" id="629260"/>
    <lineage>
        <taxon>Bacteria</taxon>
        <taxon>Pseudomonadati</taxon>
        <taxon>Pseudomonadota</taxon>
        <taxon>Gammaproteobacteria</taxon>
        <taxon>Pseudomonadales</taxon>
        <taxon>Pseudomonadaceae</taxon>
        <taxon>Pseudomonas</taxon>
        <taxon>Pseudomonas amygdali</taxon>
    </lineage>
</organism>
<name>A0AAD0PW19_PSEAV</name>